<evidence type="ECO:0000256" key="1">
    <source>
        <dbReference type="SAM" id="MobiDB-lite"/>
    </source>
</evidence>
<accession>A0A511RKX5</accession>
<dbReference type="OrthoDB" id="9764416at2"/>
<protein>
    <recommendedName>
        <fullName evidence="5">Peptidase S8/S53 domain-containing protein</fullName>
    </recommendedName>
</protein>
<name>A0A511RKX5_9DEIN</name>
<dbReference type="GO" id="GO:0006508">
    <property type="term" value="P:proteolysis"/>
    <property type="evidence" value="ECO:0007669"/>
    <property type="project" value="InterPro"/>
</dbReference>
<dbReference type="RefSeq" id="WP_147147933.1">
    <property type="nucleotide sequence ID" value="NZ_BJXN01000012.1"/>
</dbReference>
<dbReference type="PROSITE" id="PS51257">
    <property type="entry name" value="PROKAR_LIPOPROTEIN"/>
    <property type="match status" value="1"/>
</dbReference>
<keyword evidence="2" id="KW-0732">Signal</keyword>
<dbReference type="Proteomes" id="UP000321827">
    <property type="component" value="Unassembled WGS sequence"/>
</dbReference>
<reference evidence="3 4" key="1">
    <citation type="submission" date="2019-07" db="EMBL/GenBank/DDBJ databases">
        <title>Whole genome shotgun sequence of Oceanithermus desulfurans NBRC 100063.</title>
        <authorList>
            <person name="Hosoyama A."/>
            <person name="Uohara A."/>
            <person name="Ohji S."/>
            <person name="Ichikawa N."/>
        </authorList>
    </citation>
    <scope>NUCLEOTIDE SEQUENCE [LARGE SCALE GENOMIC DNA]</scope>
    <source>
        <strain evidence="3 4">NBRC 100063</strain>
    </source>
</reference>
<organism evidence="3 4">
    <name type="scientific">Oceanithermus desulfurans NBRC 100063</name>
    <dbReference type="NCBI Taxonomy" id="1227550"/>
    <lineage>
        <taxon>Bacteria</taxon>
        <taxon>Thermotogati</taxon>
        <taxon>Deinococcota</taxon>
        <taxon>Deinococci</taxon>
        <taxon>Thermales</taxon>
        <taxon>Thermaceae</taxon>
        <taxon>Oceanithermus</taxon>
    </lineage>
</organism>
<dbReference type="InterPro" id="IPR036852">
    <property type="entry name" value="Peptidase_S8/S53_dom_sf"/>
</dbReference>
<dbReference type="SUPFAM" id="SSF52743">
    <property type="entry name" value="Subtilisin-like"/>
    <property type="match status" value="1"/>
</dbReference>
<feature type="chain" id="PRO_5022070954" description="Peptidase S8/S53 domain-containing protein" evidence="2">
    <location>
        <begin position="19"/>
        <end position="462"/>
    </location>
</feature>
<comment type="caution">
    <text evidence="3">The sequence shown here is derived from an EMBL/GenBank/DDBJ whole genome shotgun (WGS) entry which is preliminary data.</text>
</comment>
<evidence type="ECO:0000256" key="2">
    <source>
        <dbReference type="SAM" id="SignalP"/>
    </source>
</evidence>
<feature type="region of interest" description="Disordered" evidence="1">
    <location>
        <begin position="440"/>
        <end position="462"/>
    </location>
</feature>
<dbReference type="EMBL" id="BJXN01000012">
    <property type="protein sequence ID" value="GEM90313.1"/>
    <property type="molecule type" value="Genomic_DNA"/>
</dbReference>
<feature type="compositionally biased region" description="Pro residues" evidence="1">
    <location>
        <begin position="444"/>
        <end position="462"/>
    </location>
</feature>
<evidence type="ECO:0000313" key="4">
    <source>
        <dbReference type="Proteomes" id="UP000321827"/>
    </source>
</evidence>
<evidence type="ECO:0008006" key="5">
    <source>
        <dbReference type="Google" id="ProtNLM"/>
    </source>
</evidence>
<dbReference type="GO" id="GO:0004252">
    <property type="term" value="F:serine-type endopeptidase activity"/>
    <property type="evidence" value="ECO:0007669"/>
    <property type="project" value="InterPro"/>
</dbReference>
<evidence type="ECO:0000313" key="3">
    <source>
        <dbReference type="EMBL" id="GEM90313.1"/>
    </source>
</evidence>
<sequence>MRWLIPTLLLSFTLLLTACPGPQPPGGGGGAPVPDVNFSVHPLFMIDRPFAVRPGGWTEVWLSIVPEPRRDVSGDLDWSGFFSAVYDQRVRVTLDDPPPWITGWSAEGVVYLTDYSGLPMWLDAWTYAVRLELAPDAPAGDYRLRFTVHAPTPRTGEVTLRVVDVSGATCGVPGPGLPDDPGYWRYAPVPDTYFQYDLGGFIKSGTLPPVGPDRPLVWAWGLEEAWVRLPDGCDPVYVVAPDTGGPDARIFWSRDFDVTTPYPQVETMPYALRPDVTGAFAPMDWWLSLGFSLDLDNMAAPGYPPNFLNVSQQGQAICSSGSDAIDAYSDKCHGNIVAMATGGTWNDGYGIAGLFKNAVKWIPMRAGPEDSAFYGALLNSTATDYALTGTLSLGSDTFTWPGRTPIVVAAGGGPPVLGDCNALADARARGQVAVLAGGNNLPYLGPPPPAPTPSPPAPRSSR</sequence>
<proteinExistence type="predicted"/>
<feature type="signal peptide" evidence="2">
    <location>
        <begin position="1"/>
        <end position="18"/>
    </location>
</feature>
<dbReference type="AlphaFoldDB" id="A0A511RKX5"/>
<gene>
    <name evidence="3" type="ORF">ODE01S_17470</name>
</gene>